<reference evidence="1" key="1">
    <citation type="journal article" date="2005" name="Environ. Microbiol.">
        <title>Genetic and functional properties of uncultivated thermophilic crenarchaeotes from a subsurface gold mine as revealed by analysis of genome fragments.</title>
        <authorList>
            <person name="Nunoura T."/>
            <person name="Hirayama H."/>
            <person name="Takami H."/>
            <person name="Oida H."/>
            <person name="Nishi S."/>
            <person name="Shimamura S."/>
            <person name="Suzuki Y."/>
            <person name="Inagaki F."/>
            <person name="Takai K."/>
            <person name="Nealson K.H."/>
            <person name="Horikoshi K."/>
        </authorList>
    </citation>
    <scope>NUCLEOTIDE SEQUENCE</scope>
</reference>
<name>H5SAZ6_9BACT</name>
<accession>H5SAZ6</accession>
<reference evidence="1" key="2">
    <citation type="journal article" date="2012" name="PLoS ONE">
        <title>A Deeply Branching Thermophilic Bacterium with an Ancient Acetyl-CoA Pathway Dominates a Subsurface Ecosystem.</title>
        <authorList>
            <person name="Takami H."/>
            <person name="Noguchi H."/>
            <person name="Takaki Y."/>
            <person name="Uchiyama I."/>
            <person name="Toyoda A."/>
            <person name="Nishi S."/>
            <person name="Chee G.-J."/>
            <person name="Arai W."/>
            <person name="Nunoura T."/>
            <person name="Itoh T."/>
            <person name="Hattori M."/>
            <person name="Takai K."/>
        </authorList>
    </citation>
    <scope>NUCLEOTIDE SEQUENCE</scope>
</reference>
<evidence type="ECO:0000313" key="1">
    <source>
        <dbReference type="EMBL" id="BAL53332.1"/>
    </source>
</evidence>
<sequence>MAVADCKEAVPLSKSGSMSPERVFVRGKALCEDTINERSADRWFADEEFTVKRCEHNAWNKSDQFLRGRGTTGGCTDTLPPGLIVLNRNCQCSTEIMPHVCYDSVAASVKLNKLVITNRQK</sequence>
<dbReference type="EMBL" id="AP011655">
    <property type="protein sequence ID" value="BAL53332.1"/>
    <property type="molecule type" value="Genomic_DNA"/>
</dbReference>
<protein>
    <submittedName>
        <fullName evidence="1">Uncharacterized protein</fullName>
    </submittedName>
</protein>
<proteinExistence type="predicted"/>
<gene>
    <name evidence="1" type="ORF">HGMM_F06F04C13</name>
</gene>
<dbReference type="AlphaFoldDB" id="H5SAZ6"/>
<organism evidence="1">
    <name type="scientific">uncultured Bacteroidota bacterium</name>
    <dbReference type="NCBI Taxonomy" id="152509"/>
    <lineage>
        <taxon>Bacteria</taxon>
        <taxon>Pseudomonadati</taxon>
        <taxon>Bacteroidota</taxon>
        <taxon>environmental samples</taxon>
    </lineage>
</organism>